<dbReference type="EC" id="5.3.1.8" evidence="3"/>
<evidence type="ECO:0000313" key="14">
    <source>
        <dbReference type="Proteomes" id="UP000516160"/>
    </source>
</evidence>
<dbReference type="Gene3D" id="2.60.120.10">
    <property type="entry name" value="Jelly Rolls"/>
    <property type="match status" value="2"/>
</dbReference>
<evidence type="ECO:0000256" key="1">
    <source>
        <dbReference type="ARBA" id="ARBA00000757"/>
    </source>
</evidence>
<accession>A0A7G9W7J6</accession>
<reference evidence="13 14" key="1">
    <citation type="submission" date="2020-07" db="EMBL/GenBank/DDBJ databases">
        <title>Alkalicella. sp. LB2 genome.</title>
        <authorList>
            <person name="Postec A."/>
            <person name="Quemeneur M."/>
        </authorList>
    </citation>
    <scope>NUCLEOTIDE SEQUENCE [LARGE SCALE GENOMIC DNA]</scope>
    <source>
        <strain evidence="13 14">LB2</strain>
    </source>
</reference>
<dbReference type="GO" id="GO:0008270">
    <property type="term" value="F:zinc ion binding"/>
    <property type="evidence" value="ECO:0007669"/>
    <property type="project" value="InterPro"/>
</dbReference>
<keyword evidence="14" id="KW-1185">Reference proteome</keyword>
<keyword evidence="6 13" id="KW-0413">Isomerase</keyword>
<dbReference type="Proteomes" id="UP000516160">
    <property type="component" value="Chromosome"/>
</dbReference>
<evidence type="ECO:0000256" key="9">
    <source>
        <dbReference type="PIRSR" id="PIRSR036894-1"/>
    </source>
</evidence>
<evidence type="ECO:0000259" key="12">
    <source>
        <dbReference type="Pfam" id="PF21621"/>
    </source>
</evidence>
<dbReference type="RefSeq" id="WP_246451919.1">
    <property type="nucleotide sequence ID" value="NZ_CP058559.1"/>
</dbReference>
<dbReference type="Pfam" id="PF21621">
    <property type="entry name" value="MPI_cupin_dom"/>
    <property type="match status" value="1"/>
</dbReference>
<sequence length="311" mass="35625">MIKEIIFLEKIFHEKLWGGSKLSDYFGYQLQSHKTGECWAVSAHPNGDCPILNNKYKGKTLSWLWENEKVIFGDLPGKRFPLLTKLIDAKDDLSVQVHPDDNYAYKYEDGNLGKTECWYIVDCELGAELVLGHYAKDKEEMQEMIEKGLWDKLLRKVPIKPGDFFYIPAGTIHAIGKGTMILETQQSSDLTYRVYDYNRLEDGKLRKLHISKTLDVANAPHEDYPLNKVVSHLEQGVLESLVQEQYFSVYRIKTSGKQKICNTGKFKIVSVLSGSGYLDVNKIEKGDHFIIPHEYGDYVIEGDLELIISHV</sequence>
<dbReference type="PANTHER" id="PTHR42742">
    <property type="entry name" value="TRANSCRIPTIONAL REPRESSOR MPRA"/>
    <property type="match status" value="1"/>
</dbReference>
<feature type="binding site" evidence="9">
    <location>
        <position position="173"/>
    </location>
    <ligand>
        <name>Zn(2+)</name>
        <dbReference type="ChEBI" id="CHEBI:29105"/>
    </ligand>
</feature>
<dbReference type="CDD" id="cd07010">
    <property type="entry name" value="cupin_PMI_type_I_N_bac"/>
    <property type="match status" value="1"/>
</dbReference>
<gene>
    <name evidence="13" type="primary">manA</name>
    <name evidence="13" type="ORF">HYG86_07590</name>
</gene>
<organism evidence="13 14">
    <name type="scientific">Alkalicella caledoniensis</name>
    <dbReference type="NCBI Taxonomy" id="2731377"/>
    <lineage>
        <taxon>Bacteria</taxon>
        <taxon>Bacillati</taxon>
        <taxon>Bacillota</taxon>
        <taxon>Clostridia</taxon>
        <taxon>Eubacteriales</taxon>
        <taxon>Proteinivoracaceae</taxon>
        <taxon>Alkalicella</taxon>
    </lineage>
</organism>
<evidence type="ECO:0000256" key="3">
    <source>
        <dbReference type="ARBA" id="ARBA00011956"/>
    </source>
</evidence>
<name>A0A7G9W7J6_ALKCA</name>
<dbReference type="NCBIfam" id="TIGR00218">
    <property type="entry name" value="manA"/>
    <property type="match status" value="1"/>
</dbReference>
<dbReference type="InterPro" id="IPR051804">
    <property type="entry name" value="Carb_Metab_Reg_Kinase/Isom"/>
</dbReference>
<dbReference type="InterPro" id="IPR014710">
    <property type="entry name" value="RmlC-like_jellyroll"/>
</dbReference>
<feature type="domain" description="Phosphomannose isomerase type I catalytic" evidence="11">
    <location>
        <begin position="8"/>
        <end position="105"/>
    </location>
</feature>
<evidence type="ECO:0000313" key="13">
    <source>
        <dbReference type="EMBL" id="QNO14658.1"/>
    </source>
</evidence>
<evidence type="ECO:0000256" key="8">
    <source>
        <dbReference type="ARBA" id="ARBA00030762"/>
    </source>
</evidence>
<proteinExistence type="inferred from homology"/>
<dbReference type="InterPro" id="IPR046457">
    <property type="entry name" value="PMI_typeI_cat"/>
</dbReference>
<dbReference type="PANTHER" id="PTHR42742:SF3">
    <property type="entry name" value="FRUCTOKINASE"/>
    <property type="match status" value="1"/>
</dbReference>
<dbReference type="KEGG" id="acae:HYG86_07590"/>
<protein>
    <recommendedName>
        <fullName evidence="3">mannose-6-phosphate isomerase</fullName>
        <ecNumber evidence="3">5.3.1.8</ecNumber>
    </recommendedName>
    <alternativeName>
        <fullName evidence="7">Phosphohexomutase</fullName>
    </alternativeName>
    <alternativeName>
        <fullName evidence="8">Phosphomannose isomerase</fullName>
    </alternativeName>
</protein>
<feature type="domain" description="Mannose-6-phosphate isomerase cupin" evidence="12">
    <location>
        <begin position="240"/>
        <end position="311"/>
    </location>
</feature>
<feature type="active site" evidence="10">
    <location>
        <position position="193"/>
    </location>
</feature>
<comment type="catalytic activity">
    <reaction evidence="1">
        <text>D-mannose 6-phosphate = D-fructose 6-phosphate</text>
        <dbReference type="Rhea" id="RHEA:12356"/>
        <dbReference type="ChEBI" id="CHEBI:58735"/>
        <dbReference type="ChEBI" id="CHEBI:61527"/>
        <dbReference type="EC" id="5.3.1.8"/>
    </reaction>
</comment>
<keyword evidence="4 9" id="KW-0479">Metal-binding</keyword>
<dbReference type="InterPro" id="IPR049071">
    <property type="entry name" value="MPI_cupin_dom"/>
</dbReference>
<evidence type="ECO:0000259" key="11">
    <source>
        <dbReference type="Pfam" id="PF20511"/>
    </source>
</evidence>
<dbReference type="InterPro" id="IPR011051">
    <property type="entry name" value="RmlC_Cupin_sf"/>
</dbReference>
<dbReference type="SUPFAM" id="SSF51182">
    <property type="entry name" value="RmlC-like cupins"/>
    <property type="match status" value="1"/>
</dbReference>
<dbReference type="InterPro" id="IPR014628">
    <property type="entry name" value="Man6P_isomerase_Firm_short"/>
</dbReference>
<dbReference type="Pfam" id="PF20511">
    <property type="entry name" value="PMI_typeI_cat"/>
    <property type="match status" value="1"/>
</dbReference>
<dbReference type="PIRSF" id="PIRSF036894">
    <property type="entry name" value="PMI_Firm_short"/>
    <property type="match status" value="1"/>
</dbReference>
<evidence type="ECO:0000256" key="6">
    <source>
        <dbReference type="ARBA" id="ARBA00023235"/>
    </source>
</evidence>
<feature type="binding site" evidence="9">
    <location>
        <position position="116"/>
    </location>
    <ligand>
        <name>Zn(2+)</name>
        <dbReference type="ChEBI" id="CHEBI:29105"/>
    </ligand>
</feature>
<dbReference type="AlphaFoldDB" id="A0A7G9W7J6"/>
<dbReference type="InterPro" id="IPR001250">
    <property type="entry name" value="Man6P_Isoase-1"/>
</dbReference>
<evidence type="ECO:0000256" key="4">
    <source>
        <dbReference type="ARBA" id="ARBA00022723"/>
    </source>
</evidence>
<feature type="binding site" evidence="9">
    <location>
        <position position="98"/>
    </location>
    <ligand>
        <name>Zn(2+)</name>
        <dbReference type="ChEBI" id="CHEBI:29105"/>
    </ligand>
</feature>
<dbReference type="GO" id="GO:0005975">
    <property type="term" value="P:carbohydrate metabolic process"/>
    <property type="evidence" value="ECO:0007669"/>
    <property type="project" value="InterPro"/>
</dbReference>
<keyword evidence="5 9" id="KW-0862">Zinc</keyword>
<dbReference type="EMBL" id="CP058559">
    <property type="protein sequence ID" value="QNO14658.1"/>
    <property type="molecule type" value="Genomic_DNA"/>
</dbReference>
<dbReference type="GO" id="GO:0004476">
    <property type="term" value="F:mannose-6-phosphate isomerase activity"/>
    <property type="evidence" value="ECO:0007669"/>
    <property type="project" value="UniProtKB-EC"/>
</dbReference>
<evidence type="ECO:0000256" key="2">
    <source>
        <dbReference type="ARBA" id="ARBA00010772"/>
    </source>
</evidence>
<evidence type="ECO:0000256" key="7">
    <source>
        <dbReference type="ARBA" id="ARBA00029741"/>
    </source>
</evidence>
<comment type="similarity">
    <text evidence="2">Belongs to the mannose-6-phosphate isomerase type 1 family.</text>
</comment>
<evidence type="ECO:0000256" key="5">
    <source>
        <dbReference type="ARBA" id="ARBA00022833"/>
    </source>
</evidence>
<evidence type="ECO:0000256" key="10">
    <source>
        <dbReference type="PIRSR" id="PIRSR036894-2"/>
    </source>
</evidence>
<comment type="cofactor">
    <cofactor evidence="9">
        <name>Zn(2+)</name>
        <dbReference type="ChEBI" id="CHEBI:29105"/>
    </cofactor>
    <text evidence="9">Binds 1 zinc ion per subunit.</text>
</comment>